<evidence type="ECO:0000313" key="3">
    <source>
        <dbReference type="EMBL" id="AGP33833.1"/>
    </source>
</evidence>
<organism evidence="3 4">
    <name type="scientific">Sorangium cellulosum So0157-2</name>
    <dbReference type="NCBI Taxonomy" id="1254432"/>
    <lineage>
        <taxon>Bacteria</taxon>
        <taxon>Pseudomonadati</taxon>
        <taxon>Myxococcota</taxon>
        <taxon>Polyangia</taxon>
        <taxon>Polyangiales</taxon>
        <taxon>Polyangiaceae</taxon>
        <taxon>Sorangium</taxon>
    </lineage>
</organism>
<evidence type="ECO:0000256" key="2">
    <source>
        <dbReference type="SAM" id="SignalP"/>
    </source>
</evidence>
<dbReference type="KEGG" id="scu:SCE1572_04570"/>
<sequence>MLRTALRLFAATSLLLVARSSSAAPPWIQSTMPSPRSSHAAVALPGGEVLVIGGSSAEPDPYLAMRSVDRYDPATGTWTALSPTTQPHLVGHPGVLLPDGRVLVAGSEHGSESYVPATDTWTAHPGIAPVFDTYCLDVLPQQVVLLTGGYTELGISSDAHLIDPATLTVSSTVAMMGPRAAHTTTVLPDGRVLAAGGVRHGESSEIVVRVADAEIYDPTTGSWAWASSMHSARDGHRATLLLDGRVLVTGGGLASAEIYDPQTDAWTLVASMSVERLLHTMTTLPSGRVLVTGGRQNASAEIYDPHTDTWTPFPPMSSARSDHTATYIPGKGLLVAGGSPHGIYLDSATDSADFLPLGVTAAGGACVIDEECASGACIASICDGGSASGAGGAGGSGAAEGAGGSGAAEGAGGSGAAEGAGGSGAAEGAGGSGAAEGAGGSGAAEGAGGAGGSSASGGAGMTSSSGGAASPGSGGGGCATSAGVTSEGLGAFALLVLGLFSRRSTRAQSRADGSRSLSPGSFHRPTP</sequence>
<dbReference type="PANTHER" id="PTHR45632:SF17">
    <property type="entry name" value="KELCH-LIKE PROTEIN 31"/>
    <property type="match status" value="1"/>
</dbReference>
<dbReference type="EMBL" id="CP003969">
    <property type="protein sequence ID" value="AGP33833.1"/>
    <property type="molecule type" value="Genomic_DNA"/>
</dbReference>
<evidence type="ECO:0008006" key="5">
    <source>
        <dbReference type="Google" id="ProtNLM"/>
    </source>
</evidence>
<evidence type="ECO:0000313" key="4">
    <source>
        <dbReference type="Proteomes" id="UP000014803"/>
    </source>
</evidence>
<dbReference type="RefSeq" id="WP_020732909.1">
    <property type="nucleotide sequence ID" value="NC_021658.1"/>
</dbReference>
<feature type="signal peptide" evidence="2">
    <location>
        <begin position="1"/>
        <end position="23"/>
    </location>
</feature>
<gene>
    <name evidence="3" type="ORF">SCE1572_04570</name>
</gene>
<name>S4XTC1_SORCE</name>
<feature type="region of interest" description="Disordered" evidence="1">
    <location>
        <begin position="392"/>
        <end position="479"/>
    </location>
</feature>
<reference evidence="3 4" key="1">
    <citation type="journal article" date="2013" name="Sci. Rep.">
        <title>Extraordinary expansion of a Sorangium cellulosum genome from an alkaline milieu.</title>
        <authorList>
            <person name="Han K."/>
            <person name="Li Z.F."/>
            <person name="Peng R."/>
            <person name="Zhu L.P."/>
            <person name="Zhou T."/>
            <person name="Wang L.G."/>
            <person name="Li S.G."/>
            <person name="Zhang X.B."/>
            <person name="Hu W."/>
            <person name="Wu Z.H."/>
            <person name="Qin N."/>
            <person name="Li Y.Z."/>
        </authorList>
    </citation>
    <scope>NUCLEOTIDE SEQUENCE [LARGE SCALE GENOMIC DNA]</scope>
    <source>
        <strain evidence="3 4">So0157-2</strain>
    </source>
</reference>
<dbReference type="OrthoDB" id="5510953at2"/>
<feature type="chain" id="PRO_5004525710" description="Kelch-like protein" evidence="2">
    <location>
        <begin position="24"/>
        <end position="527"/>
    </location>
</feature>
<dbReference type="SMART" id="SM00612">
    <property type="entry name" value="Kelch"/>
    <property type="match status" value="5"/>
</dbReference>
<dbReference type="eggNOG" id="COG3055">
    <property type="taxonomic scope" value="Bacteria"/>
</dbReference>
<dbReference type="Proteomes" id="UP000014803">
    <property type="component" value="Chromosome"/>
</dbReference>
<feature type="compositionally biased region" description="Low complexity" evidence="1">
    <location>
        <begin position="461"/>
        <end position="471"/>
    </location>
</feature>
<dbReference type="PATRIC" id="fig|1254432.3.peg.1024"/>
<dbReference type="Pfam" id="PF01344">
    <property type="entry name" value="Kelch_1"/>
    <property type="match status" value="3"/>
</dbReference>
<proteinExistence type="predicted"/>
<dbReference type="STRING" id="1254432.SCE1572_04570"/>
<keyword evidence="2" id="KW-0732">Signal</keyword>
<feature type="region of interest" description="Disordered" evidence="1">
    <location>
        <begin position="504"/>
        <end position="527"/>
    </location>
</feature>
<feature type="compositionally biased region" description="Gly residues" evidence="1">
    <location>
        <begin position="392"/>
        <end position="460"/>
    </location>
</feature>
<dbReference type="PANTHER" id="PTHR45632">
    <property type="entry name" value="LD33804P"/>
    <property type="match status" value="1"/>
</dbReference>
<dbReference type="SUPFAM" id="SSF50965">
    <property type="entry name" value="Galactose oxidase, central domain"/>
    <property type="match status" value="1"/>
</dbReference>
<evidence type="ECO:0000256" key="1">
    <source>
        <dbReference type="SAM" id="MobiDB-lite"/>
    </source>
</evidence>
<dbReference type="AlphaFoldDB" id="S4XTC1"/>
<dbReference type="HOGENOM" id="CLU_516682_0_0_7"/>
<protein>
    <recommendedName>
        <fullName evidence="5">Kelch-like protein</fullName>
    </recommendedName>
</protein>
<accession>S4XTC1</accession>
<dbReference type="InterPro" id="IPR037293">
    <property type="entry name" value="Gal_Oxidase_central_sf"/>
</dbReference>
<dbReference type="InterPro" id="IPR011043">
    <property type="entry name" value="Gal_Oxase/kelch_b-propeller"/>
</dbReference>
<dbReference type="InterPro" id="IPR006652">
    <property type="entry name" value="Kelch_1"/>
</dbReference>
<dbReference type="Gene3D" id="2.130.10.80">
    <property type="entry name" value="Galactose oxidase/kelch, beta-propeller"/>
    <property type="match status" value="3"/>
</dbReference>